<keyword evidence="1" id="KW-0472">Membrane</keyword>
<proteinExistence type="predicted"/>
<evidence type="ECO:0000256" key="1">
    <source>
        <dbReference type="SAM" id="Phobius"/>
    </source>
</evidence>
<sequence>MTFIFVCRMGTFFSTSSHHITHINGEHVSIWINSEAWFHNITSMLDEKIMIGIQKFRHILTVNNTLIIVNILMIITILILCISKQWQPVSGEKDVIKDPCGCSTDCSTSDGKGPKNNVKGYLV</sequence>
<reference evidence="2" key="1">
    <citation type="journal article" date="2011" name="Proc. Natl. Acad. Sci. U.S.A.">
        <title>A widespread class of reverse transcriptase-related cellular genes.</title>
        <authorList>
            <person name="Gladyshev E.A."/>
            <person name="Arkhipova I.R."/>
        </authorList>
    </citation>
    <scope>NUCLEOTIDE SEQUENCE</scope>
</reference>
<name>G3KGW0_ADIVA</name>
<evidence type="ECO:0000313" key="2">
    <source>
        <dbReference type="EMBL" id="AEN94417.1"/>
    </source>
</evidence>
<keyword evidence="1" id="KW-1133">Transmembrane helix</keyword>
<protein>
    <submittedName>
        <fullName evidence="2">Uncharacterized protein</fullName>
    </submittedName>
</protein>
<dbReference type="AlphaFoldDB" id="G3KGW0"/>
<accession>G3KGW0</accession>
<feature type="transmembrane region" description="Helical" evidence="1">
    <location>
        <begin position="65"/>
        <end position="83"/>
    </location>
</feature>
<organism evidence="2">
    <name type="scientific">Adineta vaga</name>
    <name type="common">Rotifer</name>
    <name type="synonym">Callidina vaga</name>
    <dbReference type="NCBI Taxonomy" id="104782"/>
    <lineage>
        <taxon>Eukaryota</taxon>
        <taxon>Metazoa</taxon>
        <taxon>Spiralia</taxon>
        <taxon>Gnathifera</taxon>
        <taxon>Rotifera</taxon>
        <taxon>Eurotatoria</taxon>
        <taxon>Bdelloidea</taxon>
        <taxon>Adinetida</taxon>
        <taxon>Adinetidae</taxon>
        <taxon>Adineta</taxon>
    </lineage>
</organism>
<keyword evidence="1" id="KW-0812">Transmembrane</keyword>
<dbReference type="EMBL" id="JN235988">
    <property type="protein sequence ID" value="AEN94417.1"/>
    <property type="molecule type" value="Genomic_DNA"/>
</dbReference>